<dbReference type="Pfam" id="PF03466">
    <property type="entry name" value="LysR_substrate"/>
    <property type="match status" value="1"/>
</dbReference>
<keyword evidence="4" id="KW-0804">Transcription</keyword>
<dbReference type="SUPFAM" id="SSF46785">
    <property type="entry name" value="Winged helix' DNA-binding domain"/>
    <property type="match status" value="1"/>
</dbReference>
<dbReference type="Pfam" id="PF00126">
    <property type="entry name" value="HTH_1"/>
    <property type="match status" value="1"/>
</dbReference>
<dbReference type="SUPFAM" id="SSF53850">
    <property type="entry name" value="Periplasmic binding protein-like II"/>
    <property type="match status" value="1"/>
</dbReference>
<feature type="domain" description="HTH lysR-type" evidence="5">
    <location>
        <begin position="14"/>
        <end position="71"/>
    </location>
</feature>
<sequence length="311" mass="34727">MAGKIAALAQIADLDLKLLKLFKTVVECGGFAAAETELNISRSTISIHMSKLEARLGLSLCQRGRSGFVLSEEGAAVYQAVNRLLEQIEDFRSQLNGMHVQLAGELRILTSDSVLLDPRCPLTPALGEFARQAPKVRLALDIEAMGEIERRVLAEEIHLGVIPFHRELDGLDYLPLYQEQCYLYCGADHPLFAEHDDARLTARLADYPLAHAELQTHPEISRQLAGFRREGKAYYYESRAALLLSGAYLGFLPDQFAAPYVAAGRLRTLLPQQHHYRLGMVAISKRHARVHRPRDQFLALLRAQLARQGGH</sequence>
<name>A0ABV8CNY8_9GAMM</name>
<dbReference type="RefSeq" id="WP_377151989.1">
    <property type="nucleotide sequence ID" value="NZ_JBHSAF010000007.1"/>
</dbReference>
<dbReference type="Proteomes" id="UP001595692">
    <property type="component" value="Unassembled WGS sequence"/>
</dbReference>
<evidence type="ECO:0000256" key="3">
    <source>
        <dbReference type="ARBA" id="ARBA00023125"/>
    </source>
</evidence>
<dbReference type="PROSITE" id="PS50931">
    <property type="entry name" value="HTH_LYSR"/>
    <property type="match status" value="1"/>
</dbReference>
<gene>
    <name evidence="6" type="ORF">ACFOSS_09020</name>
</gene>
<evidence type="ECO:0000313" key="6">
    <source>
        <dbReference type="EMBL" id="MFC3913607.1"/>
    </source>
</evidence>
<evidence type="ECO:0000259" key="5">
    <source>
        <dbReference type="PROSITE" id="PS50931"/>
    </source>
</evidence>
<keyword evidence="2" id="KW-0805">Transcription regulation</keyword>
<protein>
    <submittedName>
        <fullName evidence="6">LysR family transcriptional regulator</fullName>
    </submittedName>
</protein>
<dbReference type="CDD" id="cd05466">
    <property type="entry name" value="PBP2_LTTR_substrate"/>
    <property type="match status" value="1"/>
</dbReference>
<keyword evidence="7" id="KW-1185">Reference proteome</keyword>
<comment type="similarity">
    <text evidence="1">Belongs to the LysR transcriptional regulatory family.</text>
</comment>
<comment type="caution">
    <text evidence="6">The sequence shown here is derived from an EMBL/GenBank/DDBJ whole genome shotgun (WGS) entry which is preliminary data.</text>
</comment>
<dbReference type="Gene3D" id="3.40.190.290">
    <property type="match status" value="1"/>
</dbReference>
<dbReference type="Gene3D" id="1.10.10.10">
    <property type="entry name" value="Winged helix-like DNA-binding domain superfamily/Winged helix DNA-binding domain"/>
    <property type="match status" value="1"/>
</dbReference>
<evidence type="ECO:0000256" key="2">
    <source>
        <dbReference type="ARBA" id="ARBA00023015"/>
    </source>
</evidence>
<proteinExistence type="inferred from homology"/>
<dbReference type="InterPro" id="IPR036388">
    <property type="entry name" value="WH-like_DNA-bd_sf"/>
</dbReference>
<evidence type="ECO:0000313" key="7">
    <source>
        <dbReference type="Proteomes" id="UP001595692"/>
    </source>
</evidence>
<accession>A0ABV8CNY8</accession>
<dbReference type="InterPro" id="IPR005119">
    <property type="entry name" value="LysR_subst-bd"/>
</dbReference>
<reference evidence="7" key="1">
    <citation type="journal article" date="2019" name="Int. J. Syst. Evol. Microbiol.">
        <title>The Global Catalogue of Microorganisms (GCM) 10K type strain sequencing project: providing services to taxonomists for standard genome sequencing and annotation.</title>
        <authorList>
            <consortium name="The Broad Institute Genomics Platform"/>
            <consortium name="The Broad Institute Genome Sequencing Center for Infectious Disease"/>
            <person name="Wu L."/>
            <person name="Ma J."/>
        </authorList>
    </citation>
    <scope>NUCLEOTIDE SEQUENCE [LARGE SCALE GENOMIC DNA]</scope>
    <source>
        <strain evidence="7">CCUG 54939</strain>
    </source>
</reference>
<dbReference type="InterPro" id="IPR036390">
    <property type="entry name" value="WH_DNA-bd_sf"/>
</dbReference>
<evidence type="ECO:0000256" key="1">
    <source>
        <dbReference type="ARBA" id="ARBA00009437"/>
    </source>
</evidence>
<dbReference type="InterPro" id="IPR000847">
    <property type="entry name" value="LysR_HTH_N"/>
</dbReference>
<dbReference type="EMBL" id="JBHSAF010000007">
    <property type="protein sequence ID" value="MFC3913607.1"/>
    <property type="molecule type" value="Genomic_DNA"/>
</dbReference>
<organism evidence="6 7">
    <name type="scientific">Pseudaeromonas sharmana</name>
    <dbReference type="NCBI Taxonomy" id="328412"/>
    <lineage>
        <taxon>Bacteria</taxon>
        <taxon>Pseudomonadati</taxon>
        <taxon>Pseudomonadota</taxon>
        <taxon>Gammaproteobacteria</taxon>
        <taxon>Aeromonadales</taxon>
        <taxon>Aeromonadaceae</taxon>
        <taxon>Pseudaeromonas</taxon>
    </lineage>
</organism>
<dbReference type="PANTHER" id="PTHR30126:SF98">
    <property type="entry name" value="HTH-TYPE TRANSCRIPTIONAL ACTIVATOR BAUR"/>
    <property type="match status" value="1"/>
</dbReference>
<evidence type="ECO:0000256" key="4">
    <source>
        <dbReference type="ARBA" id="ARBA00023163"/>
    </source>
</evidence>
<keyword evidence="3" id="KW-0238">DNA-binding</keyword>
<dbReference type="PANTHER" id="PTHR30126">
    <property type="entry name" value="HTH-TYPE TRANSCRIPTIONAL REGULATOR"/>
    <property type="match status" value="1"/>
</dbReference>